<dbReference type="EMBL" id="JBHTEY010000004">
    <property type="protein sequence ID" value="MFC7613420.1"/>
    <property type="molecule type" value="Genomic_DNA"/>
</dbReference>
<organism evidence="2 3">
    <name type="scientific">Actinokineospora soli</name>
    <dbReference type="NCBI Taxonomy" id="1048753"/>
    <lineage>
        <taxon>Bacteria</taxon>
        <taxon>Bacillati</taxon>
        <taxon>Actinomycetota</taxon>
        <taxon>Actinomycetes</taxon>
        <taxon>Pseudonocardiales</taxon>
        <taxon>Pseudonocardiaceae</taxon>
        <taxon>Actinokineospora</taxon>
    </lineage>
</organism>
<sequence length="217" mass="22770">MNGELAGAASIRSRGLSLGFVGLALSAVFMLGVHIVGSGQIDAVGSTLSTLVFVDGYGWMFGASVLAMAVAAVGLVSLSEGLLRNTLAVVAVCCVLVAVFPTNRSGPLTVSAEIHRYAAGVAFFLVPVAALLVIRRLGRGTVERRWLVRSMAGTAALLVVFLVSHFGVVPEAMQDMRGVFQRMMFVLQLLILAQLLRTQRPATPAVAVRRVPVPVAA</sequence>
<proteinExistence type="predicted"/>
<dbReference type="Proteomes" id="UP001596512">
    <property type="component" value="Unassembled WGS sequence"/>
</dbReference>
<keyword evidence="1" id="KW-1133">Transmembrane helix</keyword>
<feature type="transmembrane region" description="Helical" evidence="1">
    <location>
        <begin position="146"/>
        <end position="167"/>
    </location>
</feature>
<keyword evidence="1" id="KW-0472">Membrane</keyword>
<feature type="transmembrane region" description="Helical" evidence="1">
    <location>
        <begin position="16"/>
        <end position="37"/>
    </location>
</feature>
<protein>
    <submittedName>
        <fullName evidence="2">DUF998 domain-containing protein</fullName>
    </submittedName>
</protein>
<feature type="transmembrane region" description="Helical" evidence="1">
    <location>
        <begin position="57"/>
        <end position="78"/>
    </location>
</feature>
<dbReference type="InterPro" id="IPR009339">
    <property type="entry name" value="DUF998"/>
</dbReference>
<gene>
    <name evidence="2" type="ORF">ACFQV2_07180</name>
</gene>
<reference evidence="3" key="1">
    <citation type="journal article" date="2019" name="Int. J. Syst. Evol. Microbiol.">
        <title>The Global Catalogue of Microorganisms (GCM) 10K type strain sequencing project: providing services to taxonomists for standard genome sequencing and annotation.</title>
        <authorList>
            <consortium name="The Broad Institute Genomics Platform"/>
            <consortium name="The Broad Institute Genome Sequencing Center for Infectious Disease"/>
            <person name="Wu L."/>
            <person name="Ma J."/>
        </authorList>
    </citation>
    <scope>NUCLEOTIDE SEQUENCE [LARGE SCALE GENOMIC DNA]</scope>
    <source>
        <strain evidence="3">JCM 17695</strain>
    </source>
</reference>
<name>A0ABW2TK73_9PSEU</name>
<evidence type="ECO:0000256" key="1">
    <source>
        <dbReference type="SAM" id="Phobius"/>
    </source>
</evidence>
<evidence type="ECO:0000313" key="3">
    <source>
        <dbReference type="Proteomes" id="UP001596512"/>
    </source>
</evidence>
<feature type="transmembrane region" description="Helical" evidence="1">
    <location>
        <begin position="179"/>
        <end position="196"/>
    </location>
</feature>
<comment type="caution">
    <text evidence="2">The sequence shown here is derived from an EMBL/GenBank/DDBJ whole genome shotgun (WGS) entry which is preliminary data.</text>
</comment>
<evidence type="ECO:0000313" key="2">
    <source>
        <dbReference type="EMBL" id="MFC7613420.1"/>
    </source>
</evidence>
<feature type="transmembrane region" description="Helical" evidence="1">
    <location>
        <begin position="85"/>
        <end position="102"/>
    </location>
</feature>
<accession>A0ABW2TK73</accession>
<dbReference type="Pfam" id="PF06197">
    <property type="entry name" value="DUF998"/>
    <property type="match status" value="1"/>
</dbReference>
<feature type="transmembrane region" description="Helical" evidence="1">
    <location>
        <begin position="114"/>
        <end position="134"/>
    </location>
</feature>
<keyword evidence="3" id="KW-1185">Reference proteome</keyword>
<keyword evidence="1" id="KW-0812">Transmembrane</keyword>